<dbReference type="EMBL" id="MN739455">
    <property type="protein sequence ID" value="QHT05507.1"/>
    <property type="molecule type" value="Genomic_DNA"/>
</dbReference>
<dbReference type="AlphaFoldDB" id="A0A6C0CMQ8"/>
<accession>A0A6C0CMQ8</accession>
<protein>
    <submittedName>
        <fullName evidence="1">Uncharacterized protein</fullName>
    </submittedName>
</protein>
<sequence length="139" mass="16308">MSQKDYIHKKKITQILTEKNKLGSILESQQLTNYKSLILSNTILSQTEDFNPLNTSLQQNTIYNTITPSTCPSFIFCKNTLNRVNRQDSYRELSLCRHNSSMNSINDQYWKNKKNNLIKPNIPCFQQSKLQYKNKMCFS</sequence>
<evidence type="ECO:0000313" key="1">
    <source>
        <dbReference type="EMBL" id="QHT05507.1"/>
    </source>
</evidence>
<reference evidence="1" key="1">
    <citation type="journal article" date="2020" name="Nature">
        <title>Giant virus diversity and host interactions through global metagenomics.</title>
        <authorList>
            <person name="Schulz F."/>
            <person name="Roux S."/>
            <person name="Paez-Espino D."/>
            <person name="Jungbluth S."/>
            <person name="Walsh D.A."/>
            <person name="Denef V.J."/>
            <person name="McMahon K.D."/>
            <person name="Konstantinidis K.T."/>
            <person name="Eloe-Fadrosh E.A."/>
            <person name="Kyrpides N.C."/>
            <person name="Woyke T."/>
        </authorList>
    </citation>
    <scope>NUCLEOTIDE SEQUENCE</scope>
    <source>
        <strain evidence="1">GVMAG-M-3300021375-17</strain>
    </source>
</reference>
<proteinExistence type="predicted"/>
<organism evidence="1">
    <name type="scientific">viral metagenome</name>
    <dbReference type="NCBI Taxonomy" id="1070528"/>
    <lineage>
        <taxon>unclassified sequences</taxon>
        <taxon>metagenomes</taxon>
        <taxon>organismal metagenomes</taxon>
    </lineage>
</organism>
<name>A0A6C0CMQ8_9ZZZZ</name>